<dbReference type="InterPro" id="IPR027278">
    <property type="entry name" value="ACCD_DCysDesulf"/>
</dbReference>
<evidence type="ECO:0000313" key="5">
    <source>
        <dbReference type="EMBL" id="WZN46202.1"/>
    </source>
</evidence>
<evidence type="ECO:0008006" key="7">
    <source>
        <dbReference type="Google" id="ProtNLM"/>
    </source>
</evidence>
<evidence type="ECO:0000256" key="2">
    <source>
        <dbReference type="ARBA" id="ARBA00008639"/>
    </source>
</evidence>
<dbReference type="EMBL" id="CP150096">
    <property type="protein sequence ID" value="WZN46202.1"/>
    <property type="molecule type" value="Genomic_DNA"/>
</dbReference>
<dbReference type="InterPro" id="IPR036052">
    <property type="entry name" value="TrpB-like_PALP_sf"/>
</dbReference>
<keyword evidence="6" id="KW-1185">Reference proteome</keyword>
<dbReference type="Proteomes" id="UP001449657">
    <property type="component" value="Chromosome"/>
</dbReference>
<gene>
    <name evidence="5" type="ORF">WJU22_25235</name>
</gene>
<proteinExistence type="inferred from homology"/>
<protein>
    <recommendedName>
        <fullName evidence="7">Tryptophan synthase beta chain-like PALP domain-containing protein</fullName>
    </recommendedName>
</protein>
<reference evidence="5 6" key="1">
    <citation type="submission" date="2024-03" db="EMBL/GenBank/DDBJ databases">
        <title>Chitinophaga caseinilytica sp. nov., a casein hydrolysing bacterium isolated from forest soil.</title>
        <authorList>
            <person name="Lee D.S."/>
            <person name="Han D.M."/>
            <person name="Baek J.H."/>
            <person name="Choi D.G."/>
            <person name="Jeon J.H."/>
            <person name="Jeon C.O."/>
        </authorList>
    </citation>
    <scope>NUCLEOTIDE SEQUENCE [LARGE SCALE GENOMIC DNA]</scope>
    <source>
        <strain evidence="5 6">KACC 19118</strain>
    </source>
</reference>
<accession>A0ABZ2Z211</accession>
<comment type="cofactor">
    <cofactor evidence="1">
        <name>pyridoxal 5'-phosphate</name>
        <dbReference type="ChEBI" id="CHEBI:597326"/>
    </cofactor>
</comment>
<dbReference type="Gene3D" id="3.40.50.1100">
    <property type="match status" value="1"/>
</dbReference>
<feature type="compositionally biased region" description="Polar residues" evidence="4">
    <location>
        <begin position="166"/>
        <end position="180"/>
    </location>
</feature>
<dbReference type="SUPFAM" id="SSF53686">
    <property type="entry name" value="Tryptophan synthase beta subunit-like PLP-dependent enzymes"/>
    <property type="match status" value="1"/>
</dbReference>
<evidence type="ECO:0000256" key="3">
    <source>
        <dbReference type="ARBA" id="ARBA00022898"/>
    </source>
</evidence>
<dbReference type="PANTHER" id="PTHR43780:SF2">
    <property type="entry name" value="1-AMINOCYCLOPROPANE-1-CARBOXYLATE DEAMINASE-RELATED"/>
    <property type="match status" value="1"/>
</dbReference>
<keyword evidence="3" id="KW-0663">Pyridoxal phosphate</keyword>
<comment type="similarity">
    <text evidence="2">Belongs to the ACC deaminase/D-cysteine desulfhydrase family.</text>
</comment>
<sequence>MRFSTKDLLQPFHTTWLPGEIQAAMLRLDLVHPLVQGNKWFKLKRNLEAAGPLPVVTFGGPWSNHLHAAAAACKLLGKPVTGIVRGEAPSAPSRTLAEAAALGMEIVHVPRAVYDAVKKGDLSARELDFPITARLQAADGPQHPRKKTLIQVKRIHRSEMRPASPTFPSRPTFTQPMGRSSQRKIPPCAPCWERRSLSRKGVAMRKGRRDVRRSWI</sequence>
<organism evidence="5 6">
    <name type="scientific">Chitinophaga caseinilytica</name>
    <dbReference type="NCBI Taxonomy" id="2267521"/>
    <lineage>
        <taxon>Bacteria</taxon>
        <taxon>Pseudomonadati</taxon>
        <taxon>Bacteroidota</taxon>
        <taxon>Chitinophagia</taxon>
        <taxon>Chitinophagales</taxon>
        <taxon>Chitinophagaceae</taxon>
        <taxon>Chitinophaga</taxon>
    </lineage>
</organism>
<evidence type="ECO:0000256" key="4">
    <source>
        <dbReference type="SAM" id="MobiDB-lite"/>
    </source>
</evidence>
<evidence type="ECO:0000256" key="1">
    <source>
        <dbReference type="ARBA" id="ARBA00001933"/>
    </source>
</evidence>
<evidence type="ECO:0000313" key="6">
    <source>
        <dbReference type="Proteomes" id="UP001449657"/>
    </source>
</evidence>
<dbReference type="RefSeq" id="WP_341840939.1">
    <property type="nucleotide sequence ID" value="NZ_CP149792.1"/>
</dbReference>
<feature type="region of interest" description="Disordered" evidence="4">
    <location>
        <begin position="160"/>
        <end position="188"/>
    </location>
</feature>
<dbReference type="PANTHER" id="PTHR43780">
    <property type="entry name" value="1-AMINOCYCLOPROPANE-1-CARBOXYLATE DEAMINASE-RELATED"/>
    <property type="match status" value="1"/>
</dbReference>
<name>A0ABZ2Z211_9BACT</name>